<keyword evidence="2" id="KW-1003">Cell membrane</keyword>
<dbReference type="PANTHER" id="PTHR35457:SF1">
    <property type="entry name" value="HEME A SYNTHASE"/>
    <property type="match status" value="1"/>
</dbReference>
<keyword evidence="5 12" id="KW-1133">Transmembrane helix</keyword>
<evidence type="ECO:0000256" key="8">
    <source>
        <dbReference type="ARBA" id="ARBA00023133"/>
    </source>
</evidence>
<evidence type="ECO:0000256" key="10">
    <source>
        <dbReference type="ARBA" id="ARBA00023157"/>
    </source>
</evidence>
<dbReference type="Pfam" id="PF02628">
    <property type="entry name" value="COX15-CtaA"/>
    <property type="match status" value="1"/>
</dbReference>
<evidence type="ECO:0000256" key="12">
    <source>
        <dbReference type="SAM" id="Phobius"/>
    </source>
</evidence>
<gene>
    <name evidence="13" type="ORF">FHS09_004456</name>
</gene>
<evidence type="ECO:0000256" key="4">
    <source>
        <dbReference type="ARBA" id="ARBA00022723"/>
    </source>
</evidence>
<dbReference type="EMBL" id="JACHWZ010000039">
    <property type="protein sequence ID" value="MBB3063596.1"/>
    <property type="molecule type" value="Genomic_DNA"/>
</dbReference>
<evidence type="ECO:0000256" key="1">
    <source>
        <dbReference type="ARBA" id="ARBA00004141"/>
    </source>
</evidence>
<feature type="transmembrane region" description="Helical" evidence="12">
    <location>
        <begin position="321"/>
        <end position="341"/>
    </location>
</feature>
<protein>
    <submittedName>
        <fullName evidence="13">Cytochrome c oxidase assembly protein subunit 15</fullName>
    </submittedName>
</protein>
<evidence type="ECO:0000256" key="2">
    <source>
        <dbReference type="ARBA" id="ARBA00022475"/>
    </source>
</evidence>
<keyword evidence="7" id="KW-0408">Iron</keyword>
<sequence>MHNFATDPTQAARPDWRLRLALAGTALAVVVVVLGAFTRLADAGLGCPDWPGCYGHLTWPAEHHEIEAANAAFPHAPVEAGKTWPEMVHRYFAGMLLLLVGGLTVMAWRRRGQRAFIQIHILLALILLQAAFGMWTVTLKLWPQVVTAHLLGGMATLSMLWLIVERLRNAPPNEGRTIPVHEFRMLQKIRPLAFVAVVAVALQIALGGWTSSNYAALACADFPTCHGQWWPQTDFRKGFDLAQQIGPNYLGGALESDARTAIHITHRIGALVVSLLVLTLSALAWRAGSRRWAVGLAGVLGLQVCLGIANVVMFLPLAIAVAHNAGAALLLLGLLTFCYRIQTAQAAGAKESSFEKTDEHETALAGGL</sequence>
<evidence type="ECO:0000256" key="6">
    <source>
        <dbReference type="ARBA" id="ARBA00023002"/>
    </source>
</evidence>
<keyword evidence="3 12" id="KW-0812">Transmembrane</keyword>
<name>A0A7W4ZBH1_9GAMM</name>
<keyword evidence="8" id="KW-0350">Heme biosynthesis</keyword>
<evidence type="ECO:0000256" key="9">
    <source>
        <dbReference type="ARBA" id="ARBA00023136"/>
    </source>
</evidence>
<comment type="pathway">
    <text evidence="11">Porphyrin-containing compound metabolism.</text>
</comment>
<organism evidence="13 14">
    <name type="scientific">Microbulbifer rhizosphaerae</name>
    <dbReference type="NCBI Taxonomy" id="1562603"/>
    <lineage>
        <taxon>Bacteria</taxon>
        <taxon>Pseudomonadati</taxon>
        <taxon>Pseudomonadota</taxon>
        <taxon>Gammaproteobacteria</taxon>
        <taxon>Cellvibrionales</taxon>
        <taxon>Microbulbiferaceae</taxon>
        <taxon>Microbulbifer</taxon>
    </lineage>
</organism>
<keyword evidence="10" id="KW-1015">Disulfide bond</keyword>
<dbReference type="GO" id="GO:0016020">
    <property type="term" value="C:membrane"/>
    <property type="evidence" value="ECO:0007669"/>
    <property type="project" value="UniProtKB-SubCell"/>
</dbReference>
<feature type="transmembrane region" description="Helical" evidence="12">
    <location>
        <begin position="20"/>
        <end position="41"/>
    </location>
</feature>
<evidence type="ECO:0000256" key="11">
    <source>
        <dbReference type="ARBA" id="ARBA00023444"/>
    </source>
</evidence>
<accession>A0A7W4ZBH1</accession>
<keyword evidence="9 12" id="KW-0472">Membrane</keyword>
<proteinExistence type="predicted"/>
<dbReference type="GO" id="GO:0046872">
    <property type="term" value="F:metal ion binding"/>
    <property type="evidence" value="ECO:0007669"/>
    <property type="project" value="UniProtKB-KW"/>
</dbReference>
<dbReference type="InterPro" id="IPR050450">
    <property type="entry name" value="COX15/CtaA_HemeA_synthase"/>
</dbReference>
<comment type="caution">
    <text evidence="13">The sequence shown here is derived from an EMBL/GenBank/DDBJ whole genome shotgun (WGS) entry which is preliminary data.</text>
</comment>
<feature type="transmembrane region" description="Helical" evidence="12">
    <location>
        <begin position="141"/>
        <end position="164"/>
    </location>
</feature>
<feature type="transmembrane region" description="Helical" evidence="12">
    <location>
        <begin position="264"/>
        <end position="285"/>
    </location>
</feature>
<dbReference type="InterPro" id="IPR003780">
    <property type="entry name" value="COX15/CtaA_fam"/>
</dbReference>
<feature type="transmembrane region" description="Helical" evidence="12">
    <location>
        <begin position="91"/>
        <end position="108"/>
    </location>
</feature>
<dbReference type="AlphaFoldDB" id="A0A7W4ZBH1"/>
<dbReference type="PANTHER" id="PTHR35457">
    <property type="entry name" value="HEME A SYNTHASE"/>
    <property type="match status" value="1"/>
</dbReference>
<evidence type="ECO:0000256" key="7">
    <source>
        <dbReference type="ARBA" id="ARBA00023004"/>
    </source>
</evidence>
<feature type="transmembrane region" description="Helical" evidence="12">
    <location>
        <begin position="115"/>
        <end position="135"/>
    </location>
</feature>
<dbReference type="RefSeq" id="WP_183463917.1">
    <property type="nucleotide sequence ID" value="NZ_JACHWZ010000039.1"/>
</dbReference>
<evidence type="ECO:0000313" key="13">
    <source>
        <dbReference type="EMBL" id="MBB3063596.1"/>
    </source>
</evidence>
<dbReference type="GO" id="GO:0006784">
    <property type="term" value="P:heme A biosynthetic process"/>
    <property type="evidence" value="ECO:0007669"/>
    <property type="project" value="InterPro"/>
</dbReference>
<evidence type="ECO:0000256" key="5">
    <source>
        <dbReference type="ARBA" id="ARBA00022989"/>
    </source>
</evidence>
<evidence type="ECO:0000313" key="14">
    <source>
        <dbReference type="Proteomes" id="UP000535937"/>
    </source>
</evidence>
<evidence type="ECO:0000256" key="3">
    <source>
        <dbReference type="ARBA" id="ARBA00022692"/>
    </source>
</evidence>
<feature type="transmembrane region" description="Helical" evidence="12">
    <location>
        <begin position="292"/>
        <end position="315"/>
    </location>
</feature>
<keyword evidence="4" id="KW-0479">Metal-binding</keyword>
<reference evidence="13 14" key="1">
    <citation type="submission" date="2020-08" db="EMBL/GenBank/DDBJ databases">
        <title>Genomic Encyclopedia of Type Strains, Phase III (KMG-III): the genomes of soil and plant-associated and newly described type strains.</title>
        <authorList>
            <person name="Whitman W."/>
        </authorList>
    </citation>
    <scope>NUCLEOTIDE SEQUENCE [LARGE SCALE GENOMIC DNA]</scope>
    <source>
        <strain evidence="13 14">CECT 8799</strain>
    </source>
</reference>
<keyword evidence="6" id="KW-0560">Oxidoreductase</keyword>
<dbReference type="Proteomes" id="UP000535937">
    <property type="component" value="Unassembled WGS sequence"/>
</dbReference>
<dbReference type="GO" id="GO:0016491">
    <property type="term" value="F:oxidoreductase activity"/>
    <property type="evidence" value="ECO:0007669"/>
    <property type="project" value="UniProtKB-KW"/>
</dbReference>
<comment type="subcellular location">
    <subcellularLocation>
        <location evidence="1">Membrane</location>
        <topology evidence="1">Multi-pass membrane protein</topology>
    </subcellularLocation>
</comment>
<feature type="transmembrane region" description="Helical" evidence="12">
    <location>
        <begin position="192"/>
        <end position="209"/>
    </location>
</feature>
<keyword evidence="14" id="KW-1185">Reference proteome</keyword>